<dbReference type="GO" id="GO:0004645">
    <property type="term" value="F:1,4-alpha-oligoglucan phosphorylase activity"/>
    <property type="evidence" value="ECO:0007669"/>
    <property type="project" value="InterPro"/>
</dbReference>
<keyword evidence="3" id="KW-0328">Glycosyltransferase</keyword>
<dbReference type="PROSITE" id="PS00647">
    <property type="entry name" value="THYMID_PHOSPHORYLASE"/>
    <property type="match status" value="1"/>
</dbReference>
<dbReference type="InterPro" id="IPR017459">
    <property type="entry name" value="Glycosyl_Trfase_fam3_N_dom"/>
</dbReference>
<dbReference type="NCBIfam" id="TIGR02644">
    <property type="entry name" value="Y_phosphoryl"/>
    <property type="match status" value="1"/>
</dbReference>
<dbReference type="InterPro" id="IPR017872">
    <property type="entry name" value="Pyrmidine_PPase_CS"/>
</dbReference>
<dbReference type="PANTHER" id="PTHR10515:SF0">
    <property type="entry name" value="THYMIDINE PHOSPHORYLASE"/>
    <property type="match status" value="1"/>
</dbReference>
<dbReference type="InterPro" id="IPR035902">
    <property type="entry name" value="Nuc_phospho_transferase"/>
</dbReference>
<dbReference type="GO" id="GO:0006206">
    <property type="term" value="P:pyrimidine nucleobase metabolic process"/>
    <property type="evidence" value="ECO:0007669"/>
    <property type="project" value="InterPro"/>
</dbReference>
<evidence type="ECO:0000256" key="3">
    <source>
        <dbReference type="ARBA" id="ARBA00022676"/>
    </source>
</evidence>
<dbReference type="Pfam" id="PF07831">
    <property type="entry name" value="PYNP_C"/>
    <property type="match status" value="1"/>
</dbReference>
<dbReference type="InterPro" id="IPR036566">
    <property type="entry name" value="PYNP-like_C_sf"/>
</dbReference>
<dbReference type="GO" id="GO:0005829">
    <property type="term" value="C:cytosol"/>
    <property type="evidence" value="ECO:0007669"/>
    <property type="project" value="TreeGrafter"/>
</dbReference>
<dbReference type="Pfam" id="PF00591">
    <property type="entry name" value="Glycos_transf_3"/>
    <property type="match status" value="1"/>
</dbReference>
<dbReference type="SUPFAM" id="SSF52418">
    <property type="entry name" value="Nucleoside phosphorylase/phosphoribosyltransferase catalytic domain"/>
    <property type="match status" value="1"/>
</dbReference>
<dbReference type="InterPro" id="IPR013102">
    <property type="entry name" value="PYNP_C"/>
</dbReference>
<dbReference type="RefSeq" id="WP_163807161.1">
    <property type="nucleotide sequence ID" value="NZ_AP022620.1"/>
</dbReference>
<feature type="domain" description="Pyrimidine nucleoside phosphorylase C-terminal" evidence="5">
    <location>
        <begin position="353"/>
        <end position="427"/>
    </location>
</feature>
<dbReference type="InterPro" id="IPR000053">
    <property type="entry name" value="Thymidine/pyrmidine_PPase"/>
</dbReference>
<sequence>MTQFTFDARGPVSRRYDAPTVIRTKRDGGRLSDAAIDWVIDGYTHGRVADEQMSALLMAIFLRGMDRAEIARWTSAMIASGVRLDFGDLRRDGKPLPTVDKHSTGGVGDKITIPLVPVIAACGAAVPQAAGRGLGHTGGTLDKLESIPGFTAELSNAQVRQQLSEIGAAIFAAGELAPADRKIYALRDVTATTESLPLIASSVMSKKLAEGADSLVLDVKVGRGAFLKTEAESRDLAATMVELGRAHGVPTRALLTDMNLPLGRTVGNALEVAESLEVLAGGGPADVVELTVRLAAEMLDLAGIDGCDPAQTLQDGTAMDRFRALVSAQGGDPQASLPIGAHSETVTAPAGGTMGDIDAMAVGLAVWRLGAGRASQGERVQFGAGIRIHRRPGEPVAAGEPLFTLYTDTPDRIPGAMAELDGGWSLSPVCPPARPLIIDRIV</sequence>
<keyword evidence="7" id="KW-1185">Reference proteome</keyword>
<dbReference type="SUPFAM" id="SSF54680">
    <property type="entry name" value="Pyrimidine nucleoside phosphorylase C-terminal domain"/>
    <property type="match status" value="1"/>
</dbReference>
<dbReference type="SMART" id="SM00941">
    <property type="entry name" value="PYNP_C"/>
    <property type="match status" value="1"/>
</dbReference>
<dbReference type="PIRSF" id="PIRSF000478">
    <property type="entry name" value="TP_PyNP"/>
    <property type="match status" value="1"/>
</dbReference>
<reference evidence="6 7" key="1">
    <citation type="journal article" date="2019" name="Emerg. Microbes Infect.">
        <title>Comprehensive subspecies identification of 175 nontuberculous mycobacteria species based on 7547 genomic profiles.</title>
        <authorList>
            <person name="Matsumoto Y."/>
            <person name="Kinjo T."/>
            <person name="Motooka D."/>
            <person name="Nabeya D."/>
            <person name="Jung N."/>
            <person name="Uechi K."/>
            <person name="Horii T."/>
            <person name="Iida T."/>
            <person name="Fujita J."/>
            <person name="Nakamura S."/>
        </authorList>
    </citation>
    <scope>NUCLEOTIDE SEQUENCE [LARGE SCALE GENOMIC DNA]</scope>
    <source>
        <strain evidence="6 7">JCM 30275</strain>
    </source>
</reference>
<organism evidence="6 7">
    <name type="scientific">Mycolicibacterium anyangense</name>
    <dbReference type="NCBI Taxonomy" id="1431246"/>
    <lineage>
        <taxon>Bacteria</taxon>
        <taxon>Bacillati</taxon>
        <taxon>Actinomycetota</taxon>
        <taxon>Actinomycetes</taxon>
        <taxon>Mycobacteriales</taxon>
        <taxon>Mycobacteriaceae</taxon>
        <taxon>Mycolicibacterium</taxon>
    </lineage>
</organism>
<dbReference type="AlphaFoldDB" id="A0A6N4WCS9"/>
<dbReference type="GO" id="GO:0006213">
    <property type="term" value="P:pyrimidine nucleoside metabolic process"/>
    <property type="evidence" value="ECO:0007669"/>
    <property type="project" value="InterPro"/>
</dbReference>
<dbReference type="Pfam" id="PF02885">
    <property type="entry name" value="Glycos_trans_3N"/>
    <property type="match status" value="1"/>
</dbReference>
<evidence type="ECO:0000313" key="7">
    <source>
        <dbReference type="Proteomes" id="UP000467249"/>
    </source>
</evidence>
<evidence type="ECO:0000313" key="6">
    <source>
        <dbReference type="EMBL" id="BBZ79836.1"/>
    </source>
</evidence>
<dbReference type="KEGG" id="many:MANY_51730"/>
<dbReference type="PANTHER" id="PTHR10515">
    <property type="entry name" value="THYMIDINE PHOSPHORYLASE"/>
    <property type="match status" value="1"/>
</dbReference>
<keyword evidence="4" id="KW-0808">Transferase</keyword>
<dbReference type="NCBIfam" id="NF004490">
    <property type="entry name" value="PRK05820.1"/>
    <property type="match status" value="1"/>
</dbReference>
<dbReference type="Gene3D" id="3.90.1170.30">
    <property type="entry name" value="Pyrimidine nucleoside phosphorylase-like, C-terminal domain"/>
    <property type="match status" value="1"/>
</dbReference>
<dbReference type="Gene3D" id="1.20.970.10">
    <property type="entry name" value="Transferase, Pyrimidine Nucleoside Phosphorylase, Chain C"/>
    <property type="match status" value="1"/>
</dbReference>
<dbReference type="Proteomes" id="UP000467249">
    <property type="component" value="Chromosome"/>
</dbReference>
<comment type="subunit">
    <text evidence="2">Homodimer.</text>
</comment>
<evidence type="ECO:0000256" key="1">
    <source>
        <dbReference type="ARBA" id="ARBA00006915"/>
    </source>
</evidence>
<dbReference type="Gene3D" id="3.40.1030.10">
    <property type="entry name" value="Nucleoside phosphorylase/phosphoribosyltransferase catalytic domain"/>
    <property type="match status" value="1"/>
</dbReference>
<dbReference type="SUPFAM" id="SSF47648">
    <property type="entry name" value="Nucleoside phosphorylase/phosphoribosyltransferase N-terminal domain"/>
    <property type="match status" value="1"/>
</dbReference>
<gene>
    <name evidence="6" type="primary">deoA</name>
    <name evidence="6" type="ORF">MANY_51730</name>
</gene>
<protein>
    <submittedName>
        <fullName evidence="6">Thymidine phosphorylase</fullName>
    </submittedName>
</protein>
<dbReference type="EMBL" id="AP022620">
    <property type="protein sequence ID" value="BBZ79836.1"/>
    <property type="molecule type" value="Genomic_DNA"/>
</dbReference>
<dbReference type="GO" id="GO:0009032">
    <property type="term" value="F:thymidine phosphorylase activity"/>
    <property type="evidence" value="ECO:0007669"/>
    <property type="project" value="TreeGrafter"/>
</dbReference>
<name>A0A6N4WCS9_9MYCO</name>
<dbReference type="FunFam" id="3.40.1030.10:FF:000003">
    <property type="entry name" value="Pyrimidine-nucleoside phosphorylase"/>
    <property type="match status" value="1"/>
</dbReference>
<dbReference type="InterPro" id="IPR018090">
    <property type="entry name" value="Pyrmidine_PPas_bac/euk"/>
</dbReference>
<evidence type="ECO:0000256" key="2">
    <source>
        <dbReference type="ARBA" id="ARBA00011738"/>
    </source>
</evidence>
<evidence type="ECO:0000256" key="4">
    <source>
        <dbReference type="ARBA" id="ARBA00022679"/>
    </source>
</evidence>
<accession>A0A6N4WCS9</accession>
<comment type="similarity">
    <text evidence="1">Belongs to the thymidine/pyrimidine-nucleoside phosphorylase family.</text>
</comment>
<dbReference type="InterPro" id="IPR036320">
    <property type="entry name" value="Glycosyl_Trfase_fam3_N_dom_sf"/>
</dbReference>
<proteinExistence type="inferred from homology"/>
<evidence type="ECO:0000259" key="5">
    <source>
        <dbReference type="SMART" id="SM00941"/>
    </source>
</evidence>
<dbReference type="FunFam" id="1.20.970.10:FF:000004">
    <property type="entry name" value="Thymidine phosphorylase"/>
    <property type="match status" value="1"/>
</dbReference>
<dbReference type="InterPro" id="IPR000312">
    <property type="entry name" value="Glycosyl_Trfase_fam3"/>
</dbReference>